<reference evidence="8 9" key="1">
    <citation type="submission" date="2019-09" db="EMBL/GenBank/DDBJ databases">
        <title>A chromosome-level genome assembly of the Chinese tupelo Nyssa sinensis.</title>
        <authorList>
            <person name="Yang X."/>
            <person name="Kang M."/>
            <person name="Yang Y."/>
            <person name="Xiong H."/>
            <person name="Wang M."/>
            <person name="Zhang Z."/>
            <person name="Wang Z."/>
            <person name="Wu H."/>
            <person name="Ma T."/>
            <person name="Liu J."/>
            <person name="Xi Z."/>
        </authorList>
    </citation>
    <scope>NUCLEOTIDE SEQUENCE [LARGE SCALE GENOMIC DNA]</scope>
    <source>
        <strain evidence="8">J267</strain>
        <tissue evidence="8">Leaf</tissue>
    </source>
</reference>
<keyword evidence="5" id="KW-0539">Nucleus</keyword>
<evidence type="ECO:0000256" key="4">
    <source>
        <dbReference type="ARBA" id="ARBA00023163"/>
    </source>
</evidence>
<evidence type="ECO:0000313" key="8">
    <source>
        <dbReference type="EMBL" id="KAA8516508.1"/>
    </source>
</evidence>
<dbReference type="GO" id="GO:0005634">
    <property type="term" value="C:nucleus"/>
    <property type="evidence" value="ECO:0007669"/>
    <property type="project" value="UniProtKB-SubCell"/>
</dbReference>
<dbReference type="AlphaFoldDB" id="A0A5J4ZGA4"/>
<dbReference type="PANTHER" id="PTHR32467">
    <property type="entry name" value="AP2-LIKE ETHYLENE-RESPONSIVE TRANSCRIPTION FACTOR"/>
    <property type="match status" value="1"/>
</dbReference>
<feature type="region of interest" description="Disordered" evidence="6">
    <location>
        <begin position="74"/>
        <end position="100"/>
    </location>
</feature>
<evidence type="ECO:0000256" key="5">
    <source>
        <dbReference type="ARBA" id="ARBA00023242"/>
    </source>
</evidence>
<dbReference type="InterPro" id="IPR001471">
    <property type="entry name" value="AP2/ERF_dom"/>
</dbReference>
<feature type="domain" description="AP2/ERF" evidence="7">
    <location>
        <begin position="1"/>
        <end position="42"/>
    </location>
</feature>
<evidence type="ECO:0000256" key="2">
    <source>
        <dbReference type="ARBA" id="ARBA00023015"/>
    </source>
</evidence>
<dbReference type="PROSITE" id="PS51032">
    <property type="entry name" value="AP2_ERF"/>
    <property type="match status" value="1"/>
</dbReference>
<dbReference type="PANTHER" id="PTHR32467:SF118">
    <property type="entry name" value="ETHYLENE-RESPONSIVE TRANSCRIPTION FACTOR RAP2-7"/>
    <property type="match status" value="1"/>
</dbReference>
<dbReference type="GO" id="GO:0003677">
    <property type="term" value="F:DNA binding"/>
    <property type="evidence" value="ECO:0007669"/>
    <property type="project" value="UniProtKB-KW"/>
</dbReference>
<name>A0A5J4ZGA4_9ASTE</name>
<dbReference type="InterPro" id="IPR016177">
    <property type="entry name" value="DNA-bd_dom_sf"/>
</dbReference>
<keyword evidence="2" id="KW-0805">Transcription regulation</keyword>
<evidence type="ECO:0000256" key="1">
    <source>
        <dbReference type="ARBA" id="ARBA00004123"/>
    </source>
</evidence>
<dbReference type="InterPro" id="IPR036955">
    <property type="entry name" value="AP2/ERF_dom_sf"/>
</dbReference>
<dbReference type="CDD" id="cd00018">
    <property type="entry name" value="AP2"/>
    <property type="match status" value="1"/>
</dbReference>
<dbReference type="SMART" id="SM00380">
    <property type="entry name" value="AP2"/>
    <property type="match status" value="1"/>
</dbReference>
<comment type="subcellular location">
    <subcellularLocation>
        <location evidence="1">Nucleus</location>
    </subcellularLocation>
</comment>
<keyword evidence="3" id="KW-0238">DNA-binding</keyword>
<evidence type="ECO:0000256" key="6">
    <source>
        <dbReference type="SAM" id="MobiDB-lite"/>
    </source>
</evidence>
<evidence type="ECO:0000313" key="9">
    <source>
        <dbReference type="Proteomes" id="UP000325577"/>
    </source>
</evidence>
<proteinExistence type="predicted"/>
<dbReference type="GO" id="GO:0003700">
    <property type="term" value="F:DNA-binding transcription factor activity"/>
    <property type="evidence" value="ECO:0007669"/>
    <property type="project" value="InterPro"/>
</dbReference>
<dbReference type="SUPFAM" id="SSF54171">
    <property type="entry name" value="DNA-binding domain"/>
    <property type="match status" value="1"/>
</dbReference>
<keyword evidence="4" id="KW-0804">Transcription</keyword>
<evidence type="ECO:0000256" key="3">
    <source>
        <dbReference type="ARBA" id="ARBA00023125"/>
    </source>
</evidence>
<dbReference type="OrthoDB" id="207175at2759"/>
<keyword evidence="9" id="KW-1185">Reference proteome</keyword>
<dbReference type="Proteomes" id="UP000325577">
    <property type="component" value="Linkage Group LG8"/>
</dbReference>
<sequence>MGQFLGKKYIYLGLFDSEEEAARAYDKAAIKYSGREAITNFEAITYEGELGSEANNEGSSNRINLNLGLGIGPPHVADGQKGNNNVGSFHFPHGPDDVPEDMRTRIQNLLQQQWGINCQKP</sequence>
<gene>
    <name evidence="8" type="ORF">F0562_016986</name>
</gene>
<organism evidence="8 9">
    <name type="scientific">Nyssa sinensis</name>
    <dbReference type="NCBI Taxonomy" id="561372"/>
    <lineage>
        <taxon>Eukaryota</taxon>
        <taxon>Viridiplantae</taxon>
        <taxon>Streptophyta</taxon>
        <taxon>Embryophyta</taxon>
        <taxon>Tracheophyta</taxon>
        <taxon>Spermatophyta</taxon>
        <taxon>Magnoliopsida</taxon>
        <taxon>eudicotyledons</taxon>
        <taxon>Gunneridae</taxon>
        <taxon>Pentapetalae</taxon>
        <taxon>asterids</taxon>
        <taxon>Cornales</taxon>
        <taxon>Nyssaceae</taxon>
        <taxon>Nyssa</taxon>
    </lineage>
</organism>
<dbReference type="Gene3D" id="3.30.730.10">
    <property type="entry name" value="AP2/ERF domain"/>
    <property type="match status" value="1"/>
</dbReference>
<evidence type="ECO:0000259" key="7">
    <source>
        <dbReference type="PROSITE" id="PS51032"/>
    </source>
</evidence>
<accession>A0A5J4ZGA4</accession>
<protein>
    <recommendedName>
        <fullName evidence="7">AP2/ERF domain-containing protein</fullName>
    </recommendedName>
</protein>
<dbReference type="EMBL" id="CM018051">
    <property type="protein sequence ID" value="KAA8516508.1"/>
    <property type="molecule type" value="Genomic_DNA"/>
</dbReference>